<evidence type="ECO:0000313" key="1">
    <source>
        <dbReference type="EMBL" id="AFC28621.1"/>
    </source>
</evidence>
<proteinExistence type="predicted"/>
<dbReference type="KEGG" id="pmq:PM3016_1707"/>
<sequence length="65" mass="7166">MCLLGDGESQQDVNGLRGDARLIRKKVGGTSHKPANSNVDVSLIYGDYYYVEALAKLMGWNSKVY</sequence>
<dbReference type="GO" id="GO:0016787">
    <property type="term" value="F:hydrolase activity"/>
    <property type="evidence" value="ECO:0007669"/>
    <property type="project" value="UniProtKB-KW"/>
</dbReference>
<evidence type="ECO:0000313" key="2">
    <source>
        <dbReference type="Proteomes" id="UP000007523"/>
    </source>
</evidence>
<accession>H6NET0</accession>
<dbReference type="SUPFAM" id="SSF48208">
    <property type="entry name" value="Six-hairpin glycosidases"/>
    <property type="match status" value="1"/>
</dbReference>
<keyword evidence="1" id="KW-0378">Hydrolase</keyword>
<organism evidence="1 2">
    <name type="scientific">Paenibacillus mucilaginosus 3016</name>
    <dbReference type="NCBI Taxonomy" id="1116391"/>
    <lineage>
        <taxon>Bacteria</taxon>
        <taxon>Bacillati</taxon>
        <taxon>Bacillota</taxon>
        <taxon>Bacilli</taxon>
        <taxon>Bacillales</taxon>
        <taxon>Paenibacillaceae</taxon>
        <taxon>Paenibacillus</taxon>
    </lineage>
</organism>
<dbReference type="GO" id="GO:0005975">
    <property type="term" value="P:carbohydrate metabolic process"/>
    <property type="evidence" value="ECO:0007669"/>
    <property type="project" value="InterPro"/>
</dbReference>
<dbReference type="EMBL" id="CP003235">
    <property type="protein sequence ID" value="AFC28621.1"/>
    <property type="molecule type" value="Genomic_DNA"/>
</dbReference>
<protein>
    <submittedName>
        <fullName evidence="1">Glycoside hydrolase</fullName>
    </submittedName>
</protein>
<dbReference type="Gene3D" id="1.50.10.10">
    <property type="match status" value="1"/>
</dbReference>
<keyword evidence="2" id="KW-1185">Reference proteome</keyword>
<dbReference type="HOGENOM" id="CLU_206573_0_0_9"/>
<reference evidence="1 2" key="1">
    <citation type="journal article" date="2012" name="J. Bacteriol.">
        <title>Complete Genome Sequence of Paenibacillus mucilaginosus 3016, a Bacterium Functional as Microbial Fertilizer.</title>
        <authorList>
            <person name="Ma M."/>
            <person name="Wang Z."/>
            <person name="Li L."/>
            <person name="Jiang X."/>
            <person name="Guan D."/>
            <person name="Cao F."/>
            <person name="Chen H."/>
            <person name="Wang X."/>
            <person name="Shen D."/>
            <person name="Du B."/>
            <person name="Li J."/>
        </authorList>
    </citation>
    <scope>NUCLEOTIDE SEQUENCE [LARGE SCALE GENOMIC DNA]</scope>
    <source>
        <strain evidence="1 2">3016</strain>
    </source>
</reference>
<dbReference type="AlphaFoldDB" id="H6NET0"/>
<dbReference type="InterPro" id="IPR012341">
    <property type="entry name" value="6hp_glycosidase-like_sf"/>
</dbReference>
<dbReference type="STRING" id="1116391.PM3016_1707"/>
<dbReference type="Proteomes" id="UP000007523">
    <property type="component" value="Chromosome"/>
</dbReference>
<dbReference type="InterPro" id="IPR008928">
    <property type="entry name" value="6-hairpin_glycosidase_sf"/>
</dbReference>
<gene>
    <name evidence="1" type="ORF">PM3016_1707</name>
</gene>
<name>H6NET0_9BACL</name>